<evidence type="ECO:0000313" key="4">
    <source>
        <dbReference type="Proteomes" id="UP000019402"/>
    </source>
</evidence>
<evidence type="ECO:0000313" key="3">
    <source>
        <dbReference type="EMBL" id="GAF05553.1"/>
    </source>
</evidence>
<reference evidence="3 4" key="1">
    <citation type="journal article" date="2014" name="Genome Announc.">
        <title>Draft Genome Sequence of Cytophaga fermentans JCM 21142T, a Facultative Anaerobe Isolated from Marine Mud.</title>
        <authorList>
            <person name="Starns D."/>
            <person name="Oshima K."/>
            <person name="Suda W."/>
            <person name="Iino T."/>
            <person name="Yuki M."/>
            <person name="Inoue J."/>
            <person name="Kitamura K."/>
            <person name="Iida T."/>
            <person name="Darby A."/>
            <person name="Hattori M."/>
            <person name="Ohkuma M."/>
        </authorList>
    </citation>
    <scope>NUCLEOTIDE SEQUENCE [LARGE SCALE GENOMIC DNA]</scope>
    <source>
        <strain evidence="3 4">JCM 21142</strain>
    </source>
</reference>
<dbReference type="InterPro" id="IPR022385">
    <property type="entry name" value="Rhs_assc_core"/>
</dbReference>
<feature type="signal peptide" evidence="1">
    <location>
        <begin position="1"/>
        <end position="21"/>
    </location>
</feature>
<dbReference type="InterPro" id="IPR050708">
    <property type="entry name" value="T6SS_VgrG/RHS"/>
</dbReference>
<feature type="domain" description="DUF6443" evidence="2">
    <location>
        <begin position="107"/>
        <end position="233"/>
    </location>
</feature>
<comment type="caution">
    <text evidence="3">The sequence shown here is derived from an EMBL/GenBank/DDBJ whole genome shotgun (WGS) entry which is preliminary data.</text>
</comment>
<dbReference type="AlphaFoldDB" id="W7YDJ6"/>
<dbReference type="Pfam" id="PF20041">
    <property type="entry name" value="DUF6443"/>
    <property type="match status" value="1"/>
</dbReference>
<keyword evidence="4" id="KW-1185">Reference proteome</keyword>
<sequence>MKNKIYIILMFLLVDLLPSQAQEHITVDDVITGKTILKAQKSIVLQPGFHAVAGADFHAYIDPDASAASPNPTSTATTSVTVGGTSTTTSQNYIRSIAFREPHSSIPSGSYAHTEEIQYFDGLGRPSQIIQVDASPKGHDIVQPIVYDDFGREAKKYLPYIDINNNGAFVENAVSECVNFYKTANRIEGKEHDSNPFAFTRFENSPLNRVESQLGAGSDWHTKNKAVNYKYTTNTETVSSWDEERRAFSYRKYSLYVTEIMDENGHVTKEYKDKLGQVILKESMNESETLRTHYIYDDFGLLRIVVPPLADSPEDEDLCYYYCYDGRKRMISKKIPGAEIVNMVYDYRDRLVLTQDGNMRAENGNKYLFTKYDQLNRPVLTGTIVAKKSLSELRTDFDNYGDVSSEKMYEEYQKGKNKNTYGYTTSQSYPSLAVDNNTIDILTVTWYDDKDYDFIENLGYSDELKFNSSYMPDGYEQNKSSYTKGVAIGSMVKALPVGGSGLIMANTTLVTVSYFDKYGNVIMIAKTNHKGGVDRLCSKYKKITHEVEETTQVHKIPNQEDLTVVKGFKYDHMGRLLETTCKVNNQDKFVLNASRYNELGELVTKYLHSEDASNSSSKTFVQEVNYRYNIRGWLTSINDPDLSEDNDLFGMKLYYNNLGSLNQSIVPTASQQFNGNIAAMVCGTMGENSQVHGFGYDYDSLNRLKYARYGEGSALANNKNKNNVSDITYDKNGNIQTLKRYFNGMLADDLTYTYENTNEKSNRLKKVTDPAGDITAMAGDIDLADFKLEQPSRNYEYDDAGNMKYDPSRGMVIKYNFLNLPQEVKVSDTRKIFYHYDAAGNKLAKYINDDGTYKSTDYVDNLVYTDGKKSFFSTEEGRAVPIKEGDNTRWHFEYNLKDHLGNTRVVFGGSMIPGGADIVQTSSYYPFGMVMAQKKYNTAGANYQQNKYLYNGKELQDDDLGGVSLDWYDYGARFYDPAIGRWNAVDPLAEKYLNYGPYVYAINNPILFIDPDGMRLDLNWILKKNKEGEYKRPELAQAFLAFAQTDLGSEYLSLFAEKGQEISELGVKYEKNGALHDKGFDLSFAGPTEKQKKRGDYGPNGSWEMNNEGGRWKAKIRLNTELNVGRNDAASEFNNKSLQYKYGKNNVSAEDAEAARMLYVASRAGTIIHELVIHGLEDIDAASLGKKPVINAKLDHDNAKKTNSRFRRIGLPAVYKVHSILKTQKSKESIKHDAFNYGGTDK</sequence>
<dbReference type="InterPro" id="IPR055015">
    <property type="entry name" value="GCX_COOH"/>
</dbReference>
<keyword evidence="1" id="KW-0732">Signal</keyword>
<dbReference type="PANTHER" id="PTHR32305">
    <property type="match status" value="1"/>
</dbReference>
<dbReference type="InterPro" id="IPR045619">
    <property type="entry name" value="DUF6443"/>
</dbReference>
<dbReference type="RefSeq" id="WP_027472881.1">
    <property type="nucleotide sequence ID" value="NZ_BAMD01000096.1"/>
</dbReference>
<dbReference type="eggNOG" id="COG3209">
    <property type="taxonomic scope" value="Bacteria"/>
</dbReference>
<evidence type="ECO:0000256" key="1">
    <source>
        <dbReference type="SAM" id="SignalP"/>
    </source>
</evidence>
<dbReference type="EMBL" id="BAMD01000096">
    <property type="protein sequence ID" value="GAF05553.1"/>
    <property type="molecule type" value="Genomic_DNA"/>
</dbReference>
<dbReference type="STRING" id="869213.GCA_000517085_03479"/>
<protein>
    <submittedName>
        <fullName evidence="3">RHS repeat-associated core domain protein</fullName>
    </submittedName>
</protein>
<dbReference type="NCBIfam" id="NF045639">
    <property type="entry name" value="GCX_COOH"/>
    <property type="match status" value="1"/>
</dbReference>
<dbReference type="Gene3D" id="2.180.10.10">
    <property type="entry name" value="RHS repeat-associated core"/>
    <property type="match status" value="1"/>
</dbReference>
<dbReference type="Proteomes" id="UP000019402">
    <property type="component" value="Unassembled WGS sequence"/>
</dbReference>
<dbReference type="PANTHER" id="PTHR32305:SF15">
    <property type="entry name" value="PROTEIN RHSA-RELATED"/>
    <property type="match status" value="1"/>
</dbReference>
<dbReference type="OrthoDB" id="976756at2"/>
<organism evidence="3 4">
    <name type="scientific">Saccharicrinis fermentans DSM 9555 = JCM 21142</name>
    <dbReference type="NCBI Taxonomy" id="869213"/>
    <lineage>
        <taxon>Bacteria</taxon>
        <taxon>Pseudomonadati</taxon>
        <taxon>Bacteroidota</taxon>
        <taxon>Bacteroidia</taxon>
        <taxon>Marinilabiliales</taxon>
        <taxon>Marinilabiliaceae</taxon>
        <taxon>Saccharicrinis</taxon>
    </lineage>
</organism>
<proteinExistence type="predicted"/>
<feature type="chain" id="PRO_5004904165" evidence="1">
    <location>
        <begin position="22"/>
        <end position="1242"/>
    </location>
</feature>
<evidence type="ECO:0000259" key="2">
    <source>
        <dbReference type="Pfam" id="PF20041"/>
    </source>
</evidence>
<dbReference type="NCBIfam" id="TIGR03696">
    <property type="entry name" value="Rhs_assc_core"/>
    <property type="match status" value="1"/>
</dbReference>
<name>W7YDJ6_9BACT</name>
<accession>W7YDJ6</accession>
<gene>
    <name evidence="3" type="ORF">JCM21142_104293</name>
</gene>